<accession>A0A1J3IC83</accession>
<gene>
    <name evidence="2" type="ORF">MP_TR25307_c0_g1_i1_g.74033</name>
</gene>
<feature type="domain" description="Replication protein A 70 kDa DNA-binding subunit B/D first OB fold" evidence="1">
    <location>
        <begin position="5"/>
        <end position="110"/>
    </location>
</feature>
<protein>
    <recommendedName>
        <fullName evidence="1">Replication protein A 70 kDa DNA-binding subunit B/D first OB fold domain-containing protein</fullName>
    </recommendedName>
</protein>
<reference evidence="2" key="1">
    <citation type="submission" date="2016-07" db="EMBL/GenBank/DDBJ databases">
        <title>De novo transcriptome assembly of four accessions of the metal hyperaccumulator plant Noccaea caerulescens.</title>
        <authorList>
            <person name="Blande D."/>
            <person name="Halimaa P."/>
            <person name="Tervahauta A.I."/>
            <person name="Aarts M.G."/>
            <person name="Karenlampi S.O."/>
        </authorList>
    </citation>
    <scope>NUCLEOTIDE SEQUENCE</scope>
</reference>
<dbReference type="Gene3D" id="2.40.50.140">
    <property type="entry name" value="Nucleic acid-binding proteins"/>
    <property type="match status" value="1"/>
</dbReference>
<evidence type="ECO:0000259" key="1">
    <source>
        <dbReference type="Pfam" id="PF02721"/>
    </source>
</evidence>
<dbReference type="EMBL" id="GEVM01027895">
    <property type="protein sequence ID" value="JAU78043.1"/>
    <property type="molecule type" value="Transcribed_RNA"/>
</dbReference>
<dbReference type="PANTHER" id="PTHR47165">
    <property type="entry name" value="OS03G0429900 PROTEIN"/>
    <property type="match status" value="1"/>
</dbReference>
<dbReference type="SUPFAM" id="SSF50249">
    <property type="entry name" value="Nucleic acid-binding proteins"/>
    <property type="match status" value="1"/>
</dbReference>
<sequence>MPLEYTPVSNLNSSKQEWKIRVLMSRAWTFHPQDKPNFILGMEVILVDEQGDRIQASVKTKLVKKFKNQLKEGEFRDIMNFEVLENNGDYRGTTHPFKIAFLFNTYLKPCDHIPNISRFNFCSFGEIESQSNTDDVFIDILGEVVAMSGVKEKNVANNPSKLLEIFLHFNLFLHNSDFIFFFLGKYMRYFCRDYHI</sequence>
<dbReference type="InterPro" id="IPR003871">
    <property type="entry name" value="RFA1B/D_OB_1st"/>
</dbReference>
<name>A0A1J3IC83_NOCCA</name>
<dbReference type="AlphaFoldDB" id="A0A1J3IC83"/>
<organism evidence="2">
    <name type="scientific">Noccaea caerulescens</name>
    <name type="common">Alpine penny-cress</name>
    <name type="synonym">Thlaspi caerulescens</name>
    <dbReference type="NCBI Taxonomy" id="107243"/>
    <lineage>
        <taxon>Eukaryota</taxon>
        <taxon>Viridiplantae</taxon>
        <taxon>Streptophyta</taxon>
        <taxon>Embryophyta</taxon>
        <taxon>Tracheophyta</taxon>
        <taxon>Spermatophyta</taxon>
        <taxon>Magnoliopsida</taxon>
        <taxon>eudicotyledons</taxon>
        <taxon>Gunneridae</taxon>
        <taxon>Pentapetalae</taxon>
        <taxon>rosids</taxon>
        <taxon>malvids</taxon>
        <taxon>Brassicales</taxon>
        <taxon>Brassicaceae</taxon>
        <taxon>Coluteocarpeae</taxon>
        <taxon>Noccaea</taxon>
    </lineage>
</organism>
<evidence type="ECO:0000313" key="2">
    <source>
        <dbReference type="EMBL" id="JAU78043.1"/>
    </source>
</evidence>
<dbReference type="InterPro" id="IPR012340">
    <property type="entry name" value="NA-bd_OB-fold"/>
</dbReference>
<dbReference type="PANTHER" id="PTHR47165:SF4">
    <property type="entry name" value="OS03G0429900 PROTEIN"/>
    <property type="match status" value="1"/>
</dbReference>
<proteinExistence type="predicted"/>
<dbReference type="Pfam" id="PF02721">
    <property type="entry name" value="DUF223"/>
    <property type="match status" value="1"/>
</dbReference>
<dbReference type="CDD" id="cd04480">
    <property type="entry name" value="RPA1_DBD_A_like"/>
    <property type="match status" value="1"/>
</dbReference>